<dbReference type="RefSeq" id="WP_224863832.1">
    <property type="nucleotide sequence ID" value="NZ_JAYJJS010000005.1"/>
</dbReference>
<dbReference type="Proteomes" id="UP001299046">
    <property type="component" value="Unassembled WGS sequence"/>
</dbReference>
<comment type="caution">
    <text evidence="2">The sequence shown here is derived from an EMBL/GenBank/DDBJ whole genome shotgun (WGS) entry which is preliminary data.</text>
</comment>
<name>A0ABU5YLK6_9MYCO</name>
<reference evidence="2 3" key="1">
    <citation type="submission" date="2023-12" db="EMBL/GenBank/DDBJ databases">
        <title>Description of new species of Mycobacterium terrae complex isolated from sewage at the Sao Paulo Zoological Park Foundation in Brazil.</title>
        <authorList>
            <person name="Romagnoli C.L."/>
            <person name="Conceicao E.C."/>
            <person name="Machado E."/>
            <person name="Barreto L.B.P.F."/>
            <person name="Sharma A."/>
            <person name="Silva N.M."/>
            <person name="Marques L.E."/>
            <person name="Juliana M.A."/>
            <person name="Lourenco M.C.S."/>
            <person name="Digiampietri L.A."/>
            <person name="Suffys P.N."/>
            <person name="Viana-Niero C."/>
        </authorList>
    </citation>
    <scope>NUCLEOTIDE SEQUENCE [LARGE SCALE GENOMIC DNA]</scope>
    <source>
        <strain evidence="2 3">MYC123</strain>
    </source>
</reference>
<evidence type="ECO:0000256" key="1">
    <source>
        <dbReference type="SAM" id="MobiDB-lite"/>
    </source>
</evidence>
<feature type="region of interest" description="Disordered" evidence="1">
    <location>
        <begin position="59"/>
        <end position="91"/>
    </location>
</feature>
<accession>A0ABU5YLK6</accession>
<organism evidence="2 3">
    <name type="scientific">[Mycobacterium] zoologicum</name>
    <dbReference type="NCBI Taxonomy" id="2872311"/>
    <lineage>
        <taxon>Bacteria</taxon>
        <taxon>Bacillati</taxon>
        <taxon>Actinomycetota</taxon>
        <taxon>Actinomycetes</taxon>
        <taxon>Mycobacteriales</taxon>
        <taxon>Mycobacteriaceae</taxon>
        <taxon>Mycolicibacter</taxon>
    </lineage>
</organism>
<evidence type="ECO:0000313" key="2">
    <source>
        <dbReference type="EMBL" id="MEB3049859.1"/>
    </source>
</evidence>
<feature type="compositionally biased region" description="Basic and acidic residues" evidence="1">
    <location>
        <begin position="9"/>
        <end position="23"/>
    </location>
</feature>
<evidence type="ECO:0000313" key="3">
    <source>
        <dbReference type="Proteomes" id="UP001299046"/>
    </source>
</evidence>
<protein>
    <submittedName>
        <fullName evidence="2">Uncharacterized protein</fullName>
    </submittedName>
</protein>
<feature type="region of interest" description="Disordered" evidence="1">
    <location>
        <begin position="1"/>
        <end position="23"/>
    </location>
</feature>
<keyword evidence="3" id="KW-1185">Reference proteome</keyword>
<dbReference type="EMBL" id="JAYJJT010000008">
    <property type="protein sequence ID" value="MEB3049859.1"/>
    <property type="molecule type" value="Genomic_DNA"/>
</dbReference>
<gene>
    <name evidence="2" type="ORF">KV112_08945</name>
</gene>
<proteinExistence type="predicted"/>
<sequence>MVATPADDSMGRDHPDGPQLHERPEFVAWLTASCERNNVPVTVTDPTVIARIATLLGAGCPAGSTPRTRRRGCARPISTPKTPEAPEAMTA</sequence>